<dbReference type="RefSeq" id="WP_015349279.1">
    <property type="nucleotide sequence ID" value="NC_020126.1"/>
</dbReference>
<feature type="transmembrane region" description="Helical" evidence="6">
    <location>
        <begin position="60"/>
        <end position="85"/>
    </location>
</feature>
<accession>L7UEZ7</accession>
<feature type="domain" description="Citrate transporter-like" evidence="7">
    <location>
        <begin position="68"/>
        <end position="412"/>
    </location>
</feature>
<keyword evidence="9" id="KW-1185">Reference proteome</keyword>
<dbReference type="AlphaFoldDB" id="L7UEZ7"/>
<evidence type="ECO:0000256" key="5">
    <source>
        <dbReference type="ARBA" id="ARBA00023136"/>
    </source>
</evidence>
<comment type="subcellular location">
    <subcellularLocation>
        <location evidence="1">Membrane</location>
        <topology evidence="1">Multi-pass membrane protein</topology>
    </subcellularLocation>
</comment>
<evidence type="ECO:0000313" key="8">
    <source>
        <dbReference type="EMBL" id="AGC45019.1"/>
    </source>
</evidence>
<organism evidence="8 9">
    <name type="scientific">Myxococcus stipitatus (strain DSM 14675 / JCM 12634 / Mx s8)</name>
    <dbReference type="NCBI Taxonomy" id="1278073"/>
    <lineage>
        <taxon>Bacteria</taxon>
        <taxon>Pseudomonadati</taxon>
        <taxon>Myxococcota</taxon>
        <taxon>Myxococcia</taxon>
        <taxon>Myxococcales</taxon>
        <taxon>Cystobacterineae</taxon>
        <taxon>Myxococcaceae</taxon>
        <taxon>Myxococcus</taxon>
    </lineage>
</organism>
<dbReference type="STRING" id="1278073.MYSTI_03713"/>
<keyword evidence="2" id="KW-0813">Transport</keyword>
<evidence type="ECO:0000313" key="9">
    <source>
        <dbReference type="Proteomes" id="UP000011131"/>
    </source>
</evidence>
<feature type="transmembrane region" description="Helical" evidence="6">
    <location>
        <begin position="404"/>
        <end position="422"/>
    </location>
</feature>
<dbReference type="GO" id="GO:0005886">
    <property type="term" value="C:plasma membrane"/>
    <property type="evidence" value="ECO:0007669"/>
    <property type="project" value="TreeGrafter"/>
</dbReference>
<evidence type="ECO:0000256" key="2">
    <source>
        <dbReference type="ARBA" id="ARBA00022448"/>
    </source>
</evidence>
<evidence type="ECO:0000256" key="3">
    <source>
        <dbReference type="ARBA" id="ARBA00022692"/>
    </source>
</evidence>
<evidence type="ECO:0000256" key="4">
    <source>
        <dbReference type="ARBA" id="ARBA00022989"/>
    </source>
</evidence>
<feature type="transmembrane region" description="Helical" evidence="6">
    <location>
        <begin position="105"/>
        <end position="127"/>
    </location>
</feature>
<dbReference type="InterPro" id="IPR004680">
    <property type="entry name" value="Cit_transptr-like_dom"/>
</dbReference>
<sequence>MSPPLASMPDTEATPAMPIEALAAPASRRHWTRPALAGVGLVAVGLVAGFGVQGEVASRAVLVAGVCLVLWLSELVPPFVPTLLLLGATPVVLGPLAPDYQLASVLRWCADPVLILFLGGFTLEVAAMRHGLDSAVARHVVRGSRGRPRLLLLLVMGGVAFLSMWMSNVAAAAMMLAALRPVLLAAPAGAPLRPALLATVALGANLGGMATPVGSGPNALAVSAASTFAPVTFAGWMAFALPLTALMLLLGFGLILLRFRVAGPVTLPAPMTRALSPSGRRVLAVSAACVAAWLTEPLHGVPAPVVALGATALLFGTGLLRREDLGRLDWSTLLLIAGGLALGKLLEHSGLVAHALDGARLEALPREARLGALVVVAAVLSALMSNTGTAALLLPLALSVEPSASTPILVAMGCAFGIPFAISTPPNAMAAGEGLDTSELLRLGVPLMVAGCLLVSVTGPWVLRLFGLP</sequence>
<dbReference type="Pfam" id="PF03600">
    <property type="entry name" value="CitMHS"/>
    <property type="match status" value="1"/>
</dbReference>
<dbReference type="PANTHER" id="PTHR10283:SF92">
    <property type="entry name" value="LOW-AFFINITY PHOSPHATE TRANSPORTER PHO91"/>
    <property type="match status" value="1"/>
</dbReference>
<feature type="transmembrane region" description="Helical" evidence="6">
    <location>
        <begin position="370"/>
        <end position="398"/>
    </location>
</feature>
<gene>
    <name evidence="8" type="ordered locus">MYSTI_03713</name>
</gene>
<proteinExistence type="predicted"/>
<feature type="transmembrane region" description="Helical" evidence="6">
    <location>
        <begin position="301"/>
        <end position="320"/>
    </location>
</feature>
<dbReference type="GO" id="GO:0005315">
    <property type="term" value="F:phosphate transmembrane transporter activity"/>
    <property type="evidence" value="ECO:0007669"/>
    <property type="project" value="TreeGrafter"/>
</dbReference>
<feature type="transmembrane region" description="Helical" evidence="6">
    <location>
        <begin position="443"/>
        <end position="463"/>
    </location>
</feature>
<dbReference type="KEGG" id="msd:MYSTI_03713"/>
<evidence type="ECO:0000256" key="6">
    <source>
        <dbReference type="SAM" id="Phobius"/>
    </source>
</evidence>
<name>L7UEZ7_MYXSD</name>
<evidence type="ECO:0000256" key="1">
    <source>
        <dbReference type="ARBA" id="ARBA00004141"/>
    </source>
</evidence>
<dbReference type="Proteomes" id="UP000011131">
    <property type="component" value="Chromosome"/>
</dbReference>
<feature type="transmembrane region" description="Helical" evidence="6">
    <location>
        <begin position="148"/>
        <end position="165"/>
    </location>
</feature>
<keyword evidence="3 6" id="KW-0812">Transmembrane</keyword>
<dbReference type="PATRIC" id="fig|1278073.3.peg.3776"/>
<keyword evidence="5 6" id="KW-0472">Membrane</keyword>
<dbReference type="eggNOG" id="COG0471">
    <property type="taxonomic scope" value="Bacteria"/>
</dbReference>
<protein>
    <submittedName>
        <fullName evidence="8">Sodium:sulfate symporter</fullName>
    </submittedName>
</protein>
<keyword evidence="4 6" id="KW-1133">Transmembrane helix</keyword>
<dbReference type="EMBL" id="CP004025">
    <property type="protein sequence ID" value="AGC45019.1"/>
    <property type="molecule type" value="Genomic_DNA"/>
</dbReference>
<dbReference type="HOGENOM" id="CLU_005170_0_2_7"/>
<evidence type="ECO:0000259" key="7">
    <source>
        <dbReference type="Pfam" id="PF03600"/>
    </source>
</evidence>
<feature type="transmembrane region" description="Helical" evidence="6">
    <location>
        <begin position="35"/>
        <end position="53"/>
    </location>
</feature>
<dbReference type="PANTHER" id="PTHR10283">
    <property type="entry name" value="SOLUTE CARRIER FAMILY 13 MEMBER"/>
    <property type="match status" value="1"/>
</dbReference>
<feature type="transmembrane region" description="Helical" evidence="6">
    <location>
        <begin position="233"/>
        <end position="257"/>
    </location>
</feature>
<reference evidence="8 9" key="1">
    <citation type="journal article" date="2013" name="Genome Announc.">
        <title>Complete genome sequence of Myxococcus stipitatus strain DSM 14675, a fruiting myxobacterium.</title>
        <authorList>
            <person name="Huntley S."/>
            <person name="Kneip S."/>
            <person name="Treuner-Lange A."/>
            <person name="Sogaard-Andersen L."/>
        </authorList>
    </citation>
    <scope>NUCLEOTIDE SEQUENCE [LARGE SCALE GENOMIC DNA]</scope>
    <source>
        <strain evidence="9">DSM 14675 / JCM 12634 / Mx s8</strain>
    </source>
</reference>